<dbReference type="AlphaFoldDB" id="A0A6G6IWK5"/>
<dbReference type="KEGG" id="pnt:G5B91_14095"/>
<evidence type="ECO:0000313" key="2">
    <source>
        <dbReference type="Proteomes" id="UP000501063"/>
    </source>
</evidence>
<evidence type="ECO:0000313" key="1">
    <source>
        <dbReference type="EMBL" id="QIE87337.1"/>
    </source>
</evidence>
<proteinExistence type="predicted"/>
<organism evidence="1 2">
    <name type="scientific">Pseudomonas nitroreducens</name>
    <dbReference type="NCBI Taxonomy" id="46680"/>
    <lineage>
        <taxon>Bacteria</taxon>
        <taxon>Pseudomonadati</taxon>
        <taxon>Pseudomonadota</taxon>
        <taxon>Gammaproteobacteria</taxon>
        <taxon>Pseudomonadales</taxon>
        <taxon>Pseudomonadaceae</taxon>
        <taxon>Pseudomonas</taxon>
    </lineage>
</organism>
<dbReference type="Proteomes" id="UP000501063">
    <property type="component" value="Chromosome"/>
</dbReference>
<protein>
    <submittedName>
        <fullName evidence="1">Uncharacterized protein</fullName>
    </submittedName>
</protein>
<gene>
    <name evidence="1" type="ORF">G5B91_14095</name>
</gene>
<sequence length="134" mass="14083">MALTKDRNTSRRDGMQFNDPMAAAAKIFAGSLVCLDALGNAVPGSTSTTIKVRGVAQEQVDNTGGAAGAKRIETRRGVFQFANSASTDQITRAEIGTQCYIVDDQTVAKTSATNTRSVAGVVRDVDDGGVWVEI</sequence>
<dbReference type="EMBL" id="CP049140">
    <property type="protein sequence ID" value="QIE87337.1"/>
    <property type="molecule type" value="Genomic_DNA"/>
</dbReference>
<name>A0A6G6IWK5_PSENT</name>
<dbReference type="RefSeq" id="WP_024762341.1">
    <property type="nucleotide sequence ID" value="NZ_CP049140.1"/>
</dbReference>
<reference evidence="1 2" key="1">
    <citation type="submission" date="2020-02" db="EMBL/GenBank/DDBJ databases">
        <title>Integrative conjugative elements (ICEs) and plasmids drive adaptation of Pseudomonas nitroreducens strain HBP1 to wastewater environment.</title>
        <authorList>
            <person name="Sentchilo V."/>
            <person name="Carraro N."/>
            <person name="Bertelli C."/>
            <person name="van der Meer J.R."/>
        </authorList>
    </citation>
    <scope>NUCLEOTIDE SEQUENCE [LARGE SCALE GENOMIC DNA]</scope>
    <source>
        <strain evidence="1 2">HBP1</strain>
    </source>
</reference>
<accession>A0A6G6IWK5</accession>